<protein>
    <recommendedName>
        <fullName evidence="10">tRNA dimethylallyltransferase 2</fullName>
    </recommendedName>
</protein>
<dbReference type="HAMAP" id="MF_00185">
    <property type="entry name" value="IPP_trans"/>
    <property type="match status" value="1"/>
</dbReference>
<keyword evidence="3" id="KW-0203">Cytokinin biosynthesis</keyword>
<sequence length="503" mass="56330">MDGSGEDAPPPPAALRSPNHHGAEVPATKTDMGTESGQEGKPKVVVIMGATGAGKSKLAIDLAAHFPIEIVNADSMQVYRGLDVITNKVTVDEQKGVPHHLLGTVNPNVEFTAKEFRDSAHPIIDDIRHRDCLPVVVGGTNYYIQALVSPFLLDDTTEDVSSNMCYFIPAGDEQTDLMSELGGEIFSCDYDYLRAVDPVAADRIHPNNYRKINQYLNLYTQSGVVPSRVYQGKAAENWGRADNCKFDCCFICVDASVPVLDHYVEQRVDCMIDAGLLKEVSEIYKTEADYTRGLRQAIGVREFEEFLRVYHLEILNTNEFSSLNQSPSMNNIGKDNMREILNSTDDDNPLKILLTEAIDKVKLNTRRLVRRQKRMHTRLQRLFGWNINYVDATEAISSRLEESWATQVVEPAVRIVGSFLQGDEGNLSTNDTSGSIERDLWTQYTCKACGDKVLRGGHEWEQHKQGRGHRKRIYKLRKKSLQLQEGGLPCMEPVIQKQNPAAD</sequence>
<dbReference type="Gene3D" id="3.40.50.300">
    <property type="entry name" value="P-loop containing nucleotide triphosphate hydrolases"/>
    <property type="match status" value="1"/>
</dbReference>
<dbReference type="EMBL" id="CAMGYJ010000009">
    <property type="protein sequence ID" value="CAI0544445.1"/>
    <property type="molecule type" value="Genomic_DNA"/>
</dbReference>
<dbReference type="FunFam" id="3.30.160.60:FF:002405">
    <property type="entry name" value="tRNA dimethylallyltransferase"/>
    <property type="match status" value="1"/>
</dbReference>
<dbReference type="PANTHER" id="PTHR11088:SF82">
    <property type="entry name" value="TRNA DIMETHYLALLYLTRANSFERASE 2"/>
    <property type="match status" value="1"/>
</dbReference>
<dbReference type="Gene3D" id="1.10.20.140">
    <property type="match status" value="1"/>
</dbReference>
<dbReference type="GO" id="GO:0009691">
    <property type="term" value="P:cytokinin biosynthetic process"/>
    <property type="evidence" value="ECO:0007669"/>
    <property type="project" value="UniProtKB-KW"/>
</dbReference>
<evidence type="ECO:0000313" key="9">
    <source>
        <dbReference type="Proteomes" id="UP001154282"/>
    </source>
</evidence>
<dbReference type="GO" id="GO:0052381">
    <property type="term" value="F:tRNA dimethylallyltransferase activity"/>
    <property type="evidence" value="ECO:0007669"/>
    <property type="project" value="InterPro"/>
</dbReference>
<proteinExistence type="inferred from homology"/>
<dbReference type="SUPFAM" id="SSF52540">
    <property type="entry name" value="P-loop containing nucleoside triphosphate hydrolases"/>
    <property type="match status" value="2"/>
</dbReference>
<dbReference type="InterPro" id="IPR018022">
    <property type="entry name" value="IPT"/>
</dbReference>
<dbReference type="InterPro" id="IPR039657">
    <property type="entry name" value="Dimethylallyltransferase"/>
</dbReference>
<organism evidence="8 9">
    <name type="scientific">Linum tenue</name>
    <dbReference type="NCBI Taxonomy" id="586396"/>
    <lineage>
        <taxon>Eukaryota</taxon>
        <taxon>Viridiplantae</taxon>
        <taxon>Streptophyta</taxon>
        <taxon>Embryophyta</taxon>
        <taxon>Tracheophyta</taxon>
        <taxon>Spermatophyta</taxon>
        <taxon>Magnoliopsida</taxon>
        <taxon>eudicotyledons</taxon>
        <taxon>Gunneridae</taxon>
        <taxon>Pentapetalae</taxon>
        <taxon>rosids</taxon>
        <taxon>fabids</taxon>
        <taxon>Malpighiales</taxon>
        <taxon>Linaceae</taxon>
        <taxon>Linum</taxon>
    </lineage>
</organism>
<feature type="region of interest" description="Disordered" evidence="7">
    <location>
        <begin position="1"/>
        <end position="40"/>
    </location>
</feature>
<dbReference type="PANTHER" id="PTHR11088">
    <property type="entry name" value="TRNA DIMETHYLALLYLTRANSFERASE"/>
    <property type="match status" value="1"/>
</dbReference>
<evidence type="ECO:0008006" key="10">
    <source>
        <dbReference type="Google" id="ProtNLM"/>
    </source>
</evidence>
<keyword evidence="2 6" id="KW-0808">Transferase</keyword>
<dbReference type="InterPro" id="IPR027417">
    <property type="entry name" value="P-loop_NTPase"/>
</dbReference>
<evidence type="ECO:0000256" key="7">
    <source>
        <dbReference type="SAM" id="MobiDB-lite"/>
    </source>
</evidence>
<dbReference type="NCBIfam" id="TIGR00174">
    <property type="entry name" value="miaA"/>
    <property type="match status" value="1"/>
</dbReference>
<reference evidence="8" key="1">
    <citation type="submission" date="2022-08" db="EMBL/GenBank/DDBJ databases">
        <authorList>
            <person name="Gutierrez-Valencia J."/>
        </authorList>
    </citation>
    <scope>NUCLEOTIDE SEQUENCE</scope>
</reference>
<dbReference type="GO" id="GO:0006400">
    <property type="term" value="P:tRNA modification"/>
    <property type="evidence" value="ECO:0007669"/>
    <property type="project" value="TreeGrafter"/>
</dbReference>
<dbReference type="AlphaFoldDB" id="A0AAV0QHQ3"/>
<dbReference type="GO" id="GO:0005739">
    <property type="term" value="C:mitochondrion"/>
    <property type="evidence" value="ECO:0007669"/>
    <property type="project" value="TreeGrafter"/>
</dbReference>
<comment type="similarity">
    <text evidence="1 6">Belongs to the IPP transferase family.</text>
</comment>
<dbReference type="Proteomes" id="UP001154282">
    <property type="component" value="Unassembled WGS sequence"/>
</dbReference>
<evidence type="ECO:0000313" key="8">
    <source>
        <dbReference type="EMBL" id="CAI0544445.1"/>
    </source>
</evidence>
<accession>A0AAV0QHQ3</accession>
<evidence type="ECO:0000256" key="3">
    <source>
        <dbReference type="ARBA" id="ARBA00022712"/>
    </source>
</evidence>
<evidence type="ECO:0000256" key="1">
    <source>
        <dbReference type="ARBA" id="ARBA00005842"/>
    </source>
</evidence>
<dbReference type="GO" id="GO:0005524">
    <property type="term" value="F:ATP binding"/>
    <property type="evidence" value="ECO:0007669"/>
    <property type="project" value="UniProtKB-KW"/>
</dbReference>
<keyword evidence="5 6" id="KW-0067">ATP-binding</keyword>
<name>A0AAV0QHQ3_9ROSI</name>
<comment type="caution">
    <text evidence="8">The sequence shown here is derived from an EMBL/GenBank/DDBJ whole genome shotgun (WGS) entry which is preliminary data.</text>
</comment>
<evidence type="ECO:0000256" key="4">
    <source>
        <dbReference type="ARBA" id="ARBA00022741"/>
    </source>
</evidence>
<evidence type="ECO:0000256" key="5">
    <source>
        <dbReference type="ARBA" id="ARBA00022840"/>
    </source>
</evidence>
<keyword evidence="4 6" id="KW-0547">Nucleotide-binding</keyword>
<evidence type="ECO:0000256" key="6">
    <source>
        <dbReference type="RuleBase" id="RU003785"/>
    </source>
</evidence>
<dbReference type="Pfam" id="PF01715">
    <property type="entry name" value="IPPT"/>
    <property type="match status" value="1"/>
</dbReference>
<dbReference type="Gene3D" id="3.30.160.60">
    <property type="entry name" value="Classic Zinc Finger"/>
    <property type="match status" value="1"/>
</dbReference>
<gene>
    <name evidence="8" type="ORF">LITE_LOCUS43186</name>
</gene>
<evidence type="ECO:0000256" key="2">
    <source>
        <dbReference type="ARBA" id="ARBA00022679"/>
    </source>
</evidence>
<keyword evidence="9" id="KW-1185">Reference proteome</keyword>